<proteinExistence type="inferred from homology"/>
<evidence type="ECO:0000256" key="6">
    <source>
        <dbReference type="ARBA" id="ARBA00022989"/>
    </source>
</evidence>
<keyword evidence="6" id="KW-1133">Transmembrane helix</keyword>
<evidence type="ECO:0000256" key="1">
    <source>
        <dbReference type="ARBA" id="ARBA00004648"/>
    </source>
</evidence>
<dbReference type="Proteomes" id="UP000614601">
    <property type="component" value="Unassembled WGS sequence"/>
</dbReference>
<keyword evidence="5" id="KW-0735">Signal-anchor</keyword>
<evidence type="ECO:0000256" key="2">
    <source>
        <dbReference type="ARBA" id="ARBA00009289"/>
    </source>
</evidence>
<keyword evidence="13" id="KW-1185">Reference proteome</keyword>
<evidence type="ECO:0000256" key="4">
    <source>
        <dbReference type="ARBA" id="ARBA00022824"/>
    </source>
</evidence>
<evidence type="ECO:0000256" key="3">
    <source>
        <dbReference type="ARBA" id="ARBA00022692"/>
    </source>
</evidence>
<keyword evidence="3" id="KW-0812">Transmembrane</keyword>
<dbReference type="PANTHER" id="PTHR12804:SF0">
    <property type="entry name" value="SIGNAL PEPTIDASE COMPLEX SUBUNIT 3"/>
    <property type="match status" value="1"/>
</dbReference>
<dbReference type="PIRSF" id="PIRSF016089">
    <property type="entry name" value="SPC22"/>
    <property type="match status" value="1"/>
</dbReference>
<evidence type="ECO:0000256" key="8">
    <source>
        <dbReference type="ARBA" id="ARBA00029556"/>
    </source>
</evidence>
<keyword evidence="7 10" id="KW-0472">Membrane</keyword>
<dbReference type="GO" id="GO:0045047">
    <property type="term" value="P:protein targeting to ER"/>
    <property type="evidence" value="ECO:0007669"/>
    <property type="project" value="TreeGrafter"/>
</dbReference>
<reference evidence="12" key="1">
    <citation type="submission" date="2020-09" db="EMBL/GenBank/DDBJ databases">
        <authorList>
            <person name="Kikuchi T."/>
        </authorList>
    </citation>
    <scope>NUCLEOTIDE SEQUENCE</scope>
    <source>
        <strain evidence="12">SH1</strain>
    </source>
</reference>
<name>A0A811KTJ7_9BILA</name>
<comment type="similarity">
    <text evidence="2 10">Belongs to the SPCS3 family.</text>
</comment>
<dbReference type="Proteomes" id="UP000783686">
    <property type="component" value="Unassembled WGS sequence"/>
</dbReference>
<protein>
    <recommendedName>
        <fullName evidence="8 10">Signal peptidase complex subunit 3</fullName>
    </recommendedName>
</protein>
<organism evidence="12 13">
    <name type="scientific">Bursaphelenchus okinawaensis</name>
    <dbReference type="NCBI Taxonomy" id="465554"/>
    <lineage>
        <taxon>Eukaryota</taxon>
        <taxon>Metazoa</taxon>
        <taxon>Ecdysozoa</taxon>
        <taxon>Nematoda</taxon>
        <taxon>Chromadorea</taxon>
        <taxon>Rhabditida</taxon>
        <taxon>Tylenchina</taxon>
        <taxon>Tylenchomorpha</taxon>
        <taxon>Aphelenchoidea</taxon>
        <taxon>Aphelenchoididae</taxon>
        <taxon>Bursaphelenchus</taxon>
    </lineage>
</organism>
<comment type="caution">
    <text evidence="12">The sequence shown here is derived from an EMBL/GenBank/DDBJ whole genome shotgun (WGS) entry which is preliminary data.</text>
</comment>
<dbReference type="AlphaFoldDB" id="A0A811KTJ7"/>
<evidence type="ECO:0000256" key="10">
    <source>
        <dbReference type="PIRNR" id="PIRNR016089"/>
    </source>
</evidence>
<dbReference type="PANTHER" id="PTHR12804">
    <property type="entry name" value="MICROSOMAL SIGNAL PEPTIDASE 23 KD SUBUNIT SPC22/23"/>
    <property type="match status" value="1"/>
</dbReference>
<comment type="function">
    <text evidence="9">Essential component of the signal peptidase complex (SPC) which catalyzes the cleavage of N-terminal signal sequences from nascent proteins as they are translocated into the lumen of the endoplasmic reticulum. Essential for the SPC catalytic activity, possibly by stabilizing and positioning the active center of the complex close to the lumenal surface.</text>
</comment>
<gene>
    <name evidence="12" type="ORF">BOKJ2_LOCUS7400</name>
</gene>
<dbReference type="EMBL" id="CAJFCW020000004">
    <property type="protein sequence ID" value="CAG9109556.1"/>
    <property type="molecule type" value="Genomic_DNA"/>
</dbReference>
<keyword evidence="11" id="KW-0732">Signal</keyword>
<dbReference type="GO" id="GO:0005787">
    <property type="term" value="C:signal peptidase complex"/>
    <property type="evidence" value="ECO:0007669"/>
    <property type="project" value="UniProtKB-UniRule"/>
</dbReference>
<feature type="chain" id="PRO_5035595311" description="Signal peptidase complex subunit 3" evidence="11">
    <location>
        <begin position="25"/>
        <end position="161"/>
    </location>
</feature>
<comment type="subcellular location">
    <subcellularLocation>
        <location evidence="1">Endoplasmic reticulum membrane</location>
        <topology evidence="1">Single-pass type II membrane protein</topology>
    </subcellularLocation>
</comment>
<evidence type="ECO:0000256" key="5">
    <source>
        <dbReference type="ARBA" id="ARBA00022968"/>
    </source>
</evidence>
<evidence type="ECO:0000313" key="12">
    <source>
        <dbReference type="EMBL" id="CAD5218190.1"/>
    </source>
</evidence>
<dbReference type="EMBL" id="CAJFDH010000004">
    <property type="protein sequence ID" value="CAD5218190.1"/>
    <property type="molecule type" value="Genomic_DNA"/>
</dbReference>
<dbReference type="OrthoDB" id="10261524at2759"/>
<evidence type="ECO:0000256" key="11">
    <source>
        <dbReference type="SAM" id="SignalP"/>
    </source>
</evidence>
<evidence type="ECO:0000256" key="7">
    <source>
        <dbReference type="ARBA" id="ARBA00023136"/>
    </source>
</evidence>
<sequence length="161" mass="18653">MCSVLAAATFLVFIQTLFVNYTVPTNIEIENIRLKPVHDYASESGRSDLASAVFSLSADLTPVFNWNVKQVYCWLQAEYEVDGRPGNQVVLWDKYFFRHHNNLINEERIKPAYYFQDDGVNLRNRNVTFSLHWTVVPNAGWMRNVQGQGAKSIIFPEAYKW</sequence>
<accession>A0A811KTJ7</accession>
<dbReference type="InterPro" id="IPR007653">
    <property type="entry name" value="SPC3"/>
</dbReference>
<dbReference type="Pfam" id="PF04573">
    <property type="entry name" value="SPC22"/>
    <property type="match status" value="1"/>
</dbReference>
<keyword evidence="4 10" id="KW-0256">Endoplasmic reticulum</keyword>
<evidence type="ECO:0000313" key="13">
    <source>
        <dbReference type="Proteomes" id="UP000614601"/>
    </source>
</evidence>
<evidence type="ECO:0000256" key="9">
    <source>
        <dbReference type="ARBA" id="ARBA00046080"/>
    </source>
</evidence>
<dbReference type="GO" id="GO:0006465">
    <property type="term" value="P:signal peptide processing"/>
    <property type="evidence" value="ECO:0007669"/>
    <property type="project" value="UniProtKB-UniRule"/>
</dbReference>
<feature type="signal peptide" evidence="11">
    <location>
        <begin position="1"/>
        <end position="24"/>
    </location>
</feature>